<evidence type="ECO:0000313" key="3">
    <source>
        <dbReference type="Proteomes" id="UP001224890"/>
    </source>
</evidence>
<organism evidence="2 3">
    <name type="scientific">Colletotrichum godetiae</name>
    <dbReference type="NCBI Taxonomy" id="1209918"/>
    <lineage>
        <taxon>Eukaryota</taxon>
        <taxon>Fungi</taxon>
        <taxon>Dikarya</taxon>
        <taxon>Ascomycota</taxon>
        <taxon>Pezizomycotina</taxon>
        <taxon>Sordariomycetes</taxon>
        <taxon>Hypocreomycetidae</taxon>
        <taxon>Glomerellales</taxon>
        <taxon>Glomerellaceae</taxon>
        <taxon>Colletotrichum</taxon>
        <taxon>Colletotrichum acutatum species complex</taxon>
    </lineage>
</organism>
<dbReference type="AlphaFoldDB" id="A0AAJ0A8P1"/>
<comment type="caution">
    <text evidence="2">The sequence shown here is derived from an EMBL/GenBank/DDBJ whole genome shotgun (WGS) entry which is preliminary data.</text>
</comment>
<keyword evidence="1" id="KW-0732">Signal</keyword>
<feature type="signal peptide" evidence="1">
    <location>
        <begin position="1"/>
        <end position="22"/>
    </location>
</feature>
<protein>
    <submittedName>
        <fullName evidence="2">Uncharacterized protein</fullName>
    </submittedName>
</protein>
<sequence>MLRISPCHACTAVLLRVACAYGAPLLRKRQDGSVINRELPAGRRKGDSVCHTISRTSCPTRYDAFGEDESWERSALFNGMNVQIESSGTVNFPDLLLKTVEISIHG</sequence>
<name>A0AAJ0A8P1_9PEZI</name>
<dbReference type="GeneID" id="85460793"/>
<reference evidence="2" key="1">
    <citation type="submission" date="2021-06" db="EMBL/GenBank/DDBJ databases">
        <title>Comparative genomics, transcriptomics and evolutionary studies reveal genomic signatures of adaptation to plant cell wall in hemibiotrophic fungi.</title>
        <authorList>
            <consortium name="DOE Joint Genome Institute"/>
            <person name="Baroncelli R."/>
            <person name="Diaz J.F."/>
            <person name="Benocci T."/>
            <person name="Peng M."/>
            <person name="Battaglia E."/>
            <person name="Haridas S."/>
            <person name="Andreopoulos W."/>
            <person name="Labutti K."/>
            <person name="Pangilinan J."/>
            <person name="Floch G.L."/>
            <person name="Makela M.R."/>
            <person name="Henrissat B."/>
            <person name="Grigoriev I.V."/>
            <person name="Crouch J.A."/>
            <person name="De Vries R.P."/>
            <person name="Sukno S.A."/>
            <person name="Thon M.R."/>
        </authorList>
    </citation>
    <scope>NUCLEOTIDE SEQUENCE</scope>
    <source>
        <strain evidence="2">CBS 193.32</strain>
    </source>
</reference>
<evidence type="ECO:0000313" key="2">
    <source>
        <dbReference type="EMBL" id="KAK1658542.1"/>
    </source>
</evidence>
<gene>
    <name evidence="2" type="ORF">BDP55DRAFT_682482</name>
</gene>
<proteinExistence type="predicted"/>
<accession>A0AAJ0A8P1</accession>
<dbReference type="Proteomes" id="UP001224890">
    <property type="component" value="Unassembled WGS sequence"/>
</dbReference>
<dbReference type="EMBL" id="JAHMHR010000072">
    <property type="protein sequence ID" value="KAK1658542.1"/>
    <property type="molecule type" value="Genomic_DNA"/>
</dbReference>
<feature type="chain" id="PRO_5042612678" evidence="1">
    <location>
        <begin position="23"/>
        <end position="106"/>
    </location>
</feature>
<dbReference type="RefSeq" id="XP_060423306.1">
    <property type="nucleotide sequence ID" value="XM_060576267.1"/>
</dbReference>
<keyword evidence="3" id="KW-1185">Reference proteome</keyword>
<evidence type="ECO:0000256" key="1">
    <source>
        <dbReference type="SAM" id="SignalP"/>
    </source>
</evidence>